<reference evidence="2 3" key="1">
    <citation type="submission" date="2018-06" db="EMBL/GenBank/DDBJ databases">
        <title>Genomic Encyclopedia of Type Strains, Phase IV (KMG-IV): sequencing the most valuable type-strain genomes for metagenomic binning, comparative biology and taxonomic classification.</title>
        <authorList>
            <person name="Goeker M."/>
        </authorList>
    </citation>
    <scope>NUCLEOTIDE SEQUENCE [LARGE SCALE GENOMIC DNA]</scope>
    <source>
        <strain evidence="2 3">DSM 25532</strain>
    </source>
</reference>
<dbReference type="InterPro" id="IPR052894">
    <property type="entry name" value="AsmA-related"/>
</dbReference>
<dbReference type="PANTHER" id="PTHR30441">
    <property type="entry name" value="DUF748 DOMAIN-CONTAINING PROTEIN"/>
    <property type="match status" value="1"/>
</dbReference>
<dbReference type="EMBL" id="QNRR01000001">
    <property type="protein sequence ID" value="RBP47610.1"/>
    <property type="molecule type" value="Genomic_DNA"/>
</dbReference>
<feature type="compositionally biased region" description="Pro residues" evidence="1">
    <location>
        <begin position="182"/>
        <end position="195"/>
    </location>
</feature>
<gene>
    <name evidence="2" type="ORF">DES53_101407</name>
</gene>
<evidence type="ECO:0000313" key="3">
    <source>
        <dbReference type="Proteomes" id="UP000253426"/>
    </source>
</evidence>
<dbReference type="AlphaFoldDB" id="A0A366HUT0"/>
<accession>A0A366HUT0</accession>
<feature type="compositionally biased region" description="Pro residues" evidence="1">
    <location>
        <begin position="203"/>
        <end position="236"/>
    </location>
</feature>
<dbReference type="PANTHER" id="PTHR30441:SF8">
    <property type="entry name" value="DUF748 DOMAIN-CONTAINING PROTEIN"/>
    <property type="match status" value="1"/>
</dbReference>
<sequence>MKKLKKKALIVFLTLAALLLGAGTGGYFWVAGKLEKESLIAQMEEAWDCRVQLERTEVNLLSSPASVKLIGLKMVPKDDEAEKPLAQRALIKDEEVLVGAREAVLSMELMDLLKGTLKVEKLHLEGALVRMLIDEYGDSSLDELFDDPYEKDDDHYEYVEVPQATAAPAPNAPSPAVNPARAPAPAPPVPAPAPAPENTAPPALVPPTPTPAPTPTPTPTPQPNPDPVATPVPPVGAEPAPATRVPAPVPVAPSPVATPLPAATHTIVVTNPDGTKVTLVRKKKAKKKKKKRDKKEMYANELKLNLDIKEVSISNGLFENIDMEKGTYLTFSNLNVAIKNIDIVPTALATHNRCDLEMKSGIKFVKTEKKQEVTVADFAFEGTGKVAPFDATSGLWSPDLKLEILLKKGGLLGGLPLGKQLGKKDAKRVAEYGINLDEVAIGGVLTEDTKTGIHVVRGSKIMLEGDTRFAFPQYEITMLDNSWFNAPEDAINARAKLVVSPELTQKIIEDAKKVLAKELGAHEAVNVVVELIGIALMDEQKRLAVPFRAKGSMSKPDVSLDTALSDVKDKLKDAGKSFLKSLLEDATK</sequence>
<name>A0A366HUT0_9BACT</name>
<dbReference type="GO" id="GO:0005886">
    <property type="term" value="C:plasma membrane"/>
    <property type="evidence" value="ECO:0007669"/>
    <property type="project" value="TreeGrafter"/>
</dbReference>
<dbReference type="GO" id="GO:0090313">
    <property type="term" value="P:regulation of protein targeting to membrane"/>
    <property type="evidence" value="ECO:0007669"/>
    <property type="project" value="TreeGrafter"/>
</dbReference>
<proteinExistence type="predicted"/>
<evidence type="ECO:0008006" key="4">
    <source>
        <dbReference type="Google" id="ProtNLM"/>
    </source>
</evidence>
<evidence type="ECO:0000313" key="2">
    <source>
        <dbReference type="EMBL" id="RBP47610.1"/>
    </source>
</evidence>
<evidence type="ECO:0000256" key="1">
    <source>
        <dbReference type="SAM" id="MobiDB-lite"/>
    </source>
</evidence>
<organism evidence="2 3">
    <name type="scientific">Roseimicrobium gellanilyticum</name>
    <dbReference type="NCBI Taxonomy" id="748857"/>
    <lineage>
        <taxon>Bacteria</taxon>
        <taxon>Pseudomonadati</taxon>
        <taxon>Verrucomicrobiota</taxon>
        <taxon>Verrucomicrobiia</taxon>
        <taxon>Verrucomicrobiales</taxon>
        <taxon>Verrucomicrobiaceae</taxon>
        <taxon>Roseimicrobium</taxon>
    </lineage>
</organism>
<dbReference type="Proteomes" id="UP000253426">
    <property type="component" value="Unassembled WGS sequence"/>
</dbReference>
<protein>
    <recommendedName>
        <fullName evidence="4">AsmA-like protein</fullName>
    </recommendedName>
</protein>
<feature type="compositionally biased region" description="Low complexity" evidence="1">
    <location>
        <begin position="165"/>
        <end position="181"/>
    </location>
</feature>
<comment type="caution">
    <text evidence="2">The sequence shown here is derived from an EMBL/GenBank/DDBJ whole genome shotgun (WGS) entry which is preliminary data.</text>
</comment>
<feature type="region of interest" description="Disordered" evidence="1">
    <location>
        <begin position="165"/>
        <end position="245"/>
    </location>
</feature>
<dbReference type="RefSeq" id="WP_113956532.1">
    <property type="nucleotide sequence ID" value="NZ_QNRR01000001.1"/>
</dbReference>
<keyword evidence="3" id="KW-1185">Reference proteome</keyword>